<evidence type="ECO:0000256" key="1">
    <source>
        <dbReference type="SAM" id="Phobius"/>
    </source>
</evidence>
<keyword evidence="1" id="KW-1133">Transmembrane helix</keyword>
<name>A0ABV5FKA6_9FLAO</name>
<evidence type="ECO:0000313" key="3">
    <source>
        <dbReference type="Proteomes" id="UP001589589"/>
    </source>
</evidence>
<organism evidence="2 3">
    <name type="scientific">Flavobacterium branchiarum</name>
    <dbReference type="NCBI Taxonomy" id="1114870"/>
    <lineage>
        <taxon>Bacteria</taxon>
        <taxon>Pseudomonadati</taxon>
        <taxon>Bacteroidota</taxon>
        <taxon>Flavobacteriia</taxon>
        <taxon>Flavobacteriales</taxon>
        <taxon>Flavobacteriaceae</taxon>
        <taxon>Flavobacterium</taxon>
    </lineage>
</organism>
<proteinExistence type="predicted"/>
<feature type="transmembrane region" description="Helical" evidence="1">
    <location>
        <begin position="60"/>
        <end position="79"/>
    </location>
</feature>
<sequence length="119" mass="13979">MNYQSGTLDATFYDFKNSLLFLVGIPIFSALLGLYCPIFFAIILMIVLIEYKKIKIFKSYIISIIFFFIGYLILFVQVNSIKYDLEWVICLISLIIASLIVFIVFKKTFTRLDKKYNLR</sequence>
<reference evidence="2 3" key="1">
    <citation type="submission" date="2024-09" db="EMBL/GenBank/DDBJ databases">
        <authorList>
            <person name="Sun Q."/>
            <person name="Mori K."/>
        </authorList>
    </citation>
    <scope>NUCLEOTIDE SEQUENCE [LARGE SCALE GENOMIC DNA]</scope>
    <source>
        <strain evidence="2 3">CECT 7908</strain>
    </source>
</reference>
<protein>
    <submittedName>
        <fullName evidence="2">Uncharacterized protein</fullName>
    </submittedName>
</protein>
<dbReference type="Proteomes" id="UP001589589">
    <property type="component" value="Unassembled WGS sequence"/>
</dbReference>
<dbReference type="EMBL" id="JBHMEX010000026">
    <property type="protein sequence ID" value="MFB9063976.1"/>
    <property type="molecule type" value="Genomic_DNA"/>
</dbReference>
<keyword evidence="3" id="KW-1185">Reference proteome</keyword>
<dbReference type="RefSeq" id="WP_290262055.1">
    <property type="nucleotide sequence ID" value="NZ_JAUFQQ010000003.1"/>
</dbReference>
<keyword evidence="1" id="KW-0472">Membrane</keyword>
<gene>
    <name evidence="2" type="ORF">ACFFUQ_08065</name>
</gene>
<feature type="transmembrane region" description="Helical" evidence="1">
    <location>
        <begin position="85"/>
        <end position="105"/>
    </location>
</feature>
<feature type="transmembrane region" description="Helical" evidence="1">
    <location>
        <begin position="20"/>
        <end position="48"/>
    </location>
</feature>
<comment type="caution">
    <text evidence="2">The sequence shown here is derived from an EMBL/GenBank/DDBJ whole genome shotgun (WGS) entry which is preliminary data.</text>
</comment>
<keyword evidence="1" id="KW-0812">Transmembrane</keyword>
<accession>A0ABV5FKA6</accession>
<evidence type="ECO:0000313" key="2">
    <source>
        <dbReference type="EMBL" id="MFB9063976.1"/>
    </source>
</evidence>